<name>A0A8H4VLT4_9AGAR</name>
<reference evidence="1 2" key="1">
    <citation type="submission" date="2019-12" db="EMBL/GenBank/DDBJ databases">
        <authorList>
            <person name="Floudas D."/>
            <person name="Bentzer J."/>
            <person name="Ahren D."/>
            <person name="Johansson T."/>
            <person name="Persson P."/>
            <person name="Tunlid A."/>
        </authorList>
    </citation>
    <scope>NUCLEOTIDE SEQUENCE [LARGE SCALE GENOMIC DNA]</scope>
    <source>
        <strain evidence="1 2">CBS 102.39</strain>
    </source>
</reference>
<accession>A0A8H4VLT4</accession>
<comment type="caution">
    <text evidence="1">The sequence shown here is derived from an EMBL/GenBank/DDBJ whole genome shotgun (WGS) entry which is preliminary data.</text>
</comment>
<protein>
    <submittedName>
        <fullName evidence="1">Uncharacterized protein</fullName>
    </submittedName>
</protein>
<dbReference type="AlphaFoldDB" id="A0A8H4VLT4"/>
<keyword evidence="2" id="KW-1185">Reference proteome</keyword>
<evidence type="ECO:0000313" key="1">
    <source>
        <dbReference type="EMBL" id="KAF4612569.1"/>
    </source>
</evidence>
<gene>
    <name evidence="1" type="ORF">D9613_012698</name>
</gene>
<evidence type="ECO:0000313" key="2">
    <source>
        <dbReference type="Proteomes" id="UP000521872"/>
    </source>
</evidence>
<dbReference type="EMBL" id="JAACJL010000048">
    <property type="protein sequence ID" value="KAF4612569.1"/>
    <property type="molecule type" value="Genomic_DNA"/>
</dbReference>
<dbReference type="Proteomes" id="UP000521872">
    <property type="component" value="Unassembled WGS sequence"/>
</dbReference>
<proteinExistence type="predicted"/>
<sequence length="142" mass="16158">MRGQHPCARERQLDHIKSIPDGLEVIYDGSDFLSSSPTTLVADAQQFHALMNMTTRMVIGVPASRPSSPPRTMSIEGVAGVYQEFQSRTEEFWYLFDTVLNDKCHVHGYLLELVKGCYQNKVLSIVRRSTLMMKASQRKYSK</sequence>
<organism evidence="1 2">
    <name type="scientific">Agrocybe pediades</name>
    <dbReference type="NCBI Taxonomy" id="84607"/>
    <lineage>
        <taxon>Eukaryota</taxon>
        <taxon>Fungi</taxon>
        <taxon>Dikarya</taxon>
        <taxon>Basidiomycota</taxon>
        <taxon>Agaricomycotina</taxon>
        <taxon>Agaricomycetes</taxon>
        <taxon>Agaricomycetidae</taxon>
        <taxon>Agaricales</taxon>
        <taxon>Agaricineae</taxon>
        <taxon>Strophariaceae</taxon>
        <taxon>Agrocybe</taxon>
    </lineage>
</organism>